<protein>
    <recommendedName>
        <fullName evidence="1">non-specific serine/threonine protein kinase</fullName>
        <ecNumber evidence="1">2.7.11.1</ecNumber>
    </recommendedName>
</protein>
<evidence type="ECO:0000256" key="4">
    <source>
        <dbReference type="ARBA" id="ARBA00022741"/>
    </source>
</evidence>
<dbReference type="InterPro" id="IPR000719">
    <property type="entry name" value="Prot_kinase_dom"/>
</dbReference>
<dbReference type="AlphaFoldDB" id="A0A7D4AUY2"/>
<dbReference type="Proteomes" id="UP000501240">
    <property type="component" value="Chromosome"/>
</dbReference>
<evidence type="ECO:0000313" key="11">
    <source>
        <dbReference type="Proteomes" id="UP000501240"/>
    </source>
</evidence>
<keyword evidence="5" id="KW-0418">Kinase</keyword>
<feature type="compositionally biased region" description="Low complexity" evidence="7">
    <location>
        <begin position="16"/>
        <end position="29"/>
    </location>
</feature>
<proteinExistence type="predicted"/>
<dbReference type="GO" id="GO:0005524">
    <property type="term" value="F:ATP binding"/>
    <property type="evidence" value="ECO:0007669"/>
    <property type="project" value="UniProtKB-KW"/>
</dbReference>
<dbReference type="Gene3D" id="3.30.200.20">
    <property type="entry name" value="Phosphorylase Kinase, domain 1"/>
    <property type="match status" value="1"/>
</dbReference>
<evidence type="ECO:0000256" key="1">
    <source>
        <dbReference type="ARBA" id="ARBA00012513"/>
    </source>
</evidence>
<dbReference type="PANTHER" id="PTHR43289">
    <property type="entry name" value="MITOGEN-ACTIVATED PROTEIN KINASE KINASE KINASE 20-RELATED"/>
    <property type="match status" value="1"/>
</dbReference>
<evidence type="ECO:0000313" key="10">
    <source>
        <dbReference type="EMBL" id="QKG25589.1"/>
    </source>
</evidence>
<dbReference type="PROSITE" id="PS00108">
    <property type="entry name" value="PROTEIN_KINASE_ST"/>
    <property type="match status" value="1"/>
</dbReference>
<feature type="domain" description="Protein kinase" evidence="9">
    <location>
        <begin position="40"/>
        <end position="284"/>
    </location>
</feature>
<dbReference type="PANTHER" id="PTHR43289:SF6">
    <property type="entry name" value="SERINE_THREONINE-PROTEIN KINASE NEKL-3"/>
    <property type="match status" value="1"/>
</dbReference>
<sequence length="636" mass="64970">MWGVTEPPAAEPPAAQPSAAEPSAAQPSAEEPPPWRVEGFVEVRELGAGAQGRVVLARHAAAGAPVAIKYLVRRDGDGEAIERLRAEAVMLGRVDDPHVVRLYRFVSAERGAALVMEAVDGVPLRRILAEHGALEPEAALTVLKGSLRGLAAAHAAGVVHRDYKPANVVVRADGLSKLIDFGIATAAGDGAGSGTPAYMAPEQWERRPASPATDVYAATCVFFECVTGARPFSGDLAALMDGHLRGAVPVERVPEGLRDLVARGMAKSPDERPPGAAAFAAELEAAAAAAYGPGWESRGVRALAGAAVAFAALFPLAAAGLAPVAGGAAAGGAAAGGAAAGGAAAGAGAAAGGGLFAAAGAKAALAVAAAAAIAAGGAGVYAANSGAEPRPAPRTLHVRPVSFTRTTDHPTTHVTAKYPQVSGLPAALQAKVNAVIREPAETWSRTAGPDMSAFTGPSDPPTPFTGDVRYDIGLSGPKLLSVRYSFGGTVLTRNSALVKVVTVDLGTGRAVPVRDMFRADALTDTATHAFTRLLAEYGPGGGSLCEGPFWNPDQRRYTAVPPDAEDVSPDLIKDGSVHAMPTRKGVDFYLPLSLMGYSMACGREYRAFSVPYRRLGRFLRPEVFRAAGAPVPAPSP</sequence>
<feature type="transmembrane region" description="Helical" evidence="8">
    <location>
        <begin position="328"/>
        <end position="351"/>
    </location>
</feature>
<feature type="region of interest" description="Disordered" evidence="7">
    <location>
        <begin position="1"/>
        <end position="34"/>
    </location>
</feature>
<evidence type="ECO:0000256" key="7">
    <source>
        <dbReference type="SAM" id="MobiDB-lite"/>
    </source>
</evidence>
<feature type="transmembrane region" description="Helical" evidence="8">
    <location>
        <begin position="363"/>
        <end position="383"/>
    </location>
</feature>
<gene>
    <name evidence="10" type="ORF">ACTIVE_7241</name>
</gene>
<accession>A0A7D4AUY2</accession>
<evidence type="ECO:0000256" key="8">
    <source>
        <dbReference type="SAM" id="Phobius"/>
    </source>
</evidence>
<dbReference type="PROSITE" id="PS50011">
    <property type="entry name" value="PROTEIN_KINASE_DOM"/>
    <property type="match status" value="1"/>
</dbReference>
<keyword evidence="6" id="KW-0067">ATP-binding</keyword>
<reference evidence="10 11" key="1">
    <citation type="submission" date="2020-05" db="EMBL/GenBank/DDBJ databases">
        <title>Actinomadura verrucosospora NRRL-B18236 (PFL_A860) Genome sequencing and assembly.</title>
        <authorList>
            <person name="Samborskyy M."/>
        </authorList>
    </citation>
    <scope>NUCLEOTIDE SEQUENCE [LARGE SCALE GENOMIC DNA]</scope>
    <source>
        <strain evidence="10 11">NRRL:B18236</strain>
    </source>
</reference>
<keyword evidence="4" id="KW-0547">Nucleotide-binding</keyword>
<dbReference type="GO" id="GO:0004674">
    <property type="term" value="F:protein serine/threonine kinase activity"/>
    <property type="evidence" value="ECO:0007669"/>
    <property type="project" value="UniProtKB-KW"/>
</dbReference>
<keyword evidence="11" id="KW-1185">Reference proteome</keyword>
<keyword evidence="8" id="KW-0812">Transmembrane</keyword>
<evidence type="ECO:0000259" key="9">
    <source>
        <dbReference type="PROSITE" id="PS50011"/>
    </source>
</evidence>
<keyword evidence="3" id="KW-0808">Transferase</keyword>
<keyword evidence="8" id="KW-1133">Transmembrane helix</keyword>
<organism evidence="10 11">
    <name type="scientific">Actinomadura verrucosospora</name>
    <dbReference type="NCBI Taxonomy" id="46165"/>
    <lineage>
        <taxon>Bacteria</taxon>
        <taxon>Bacillati</taxon>
        <taxon>Actinomycetota</taxon>
        <taxon>Actinomycetes</taxon>
        <taxon>Streptosporangiales</taxon>
        <taxon>Thermomonosporaceae</taxon>
        <taxon>Actinomadura</taxon>
    </lineage>
</organism>
<evidence type="ECO:0000256" key="2">
    <source>
        <dbReference type="ARBA" id="ARBA00022527"/>
    </source>
</evidence>
<evidence type="ECO:0000256" key="6">
    <source>
        <dbReference type="ARBA" id="ARBA00022840"/>
    </source>
</evidence>
<dbReference type="Gene3D" id="1.10.510.10">
    <property type="entry name" value="Transferase(Phosphotransferase) domain 1"/>
    <property type="match status" value="1"/>
</dbReference>
<dbReference type="CDD" id="cd14014">
    <property type="entry name" value="STKc_PknB_like"/>
    <property type="match status" value="1"/>
</dbReference>
<evidence type="ECO:0000256" key="5">
    <source>
        <dbReference type="ARBA" id="ARBA00022777"/>
    </source>
</evidence>
<feature type="transmembrane region" description="Helical" evidence="8">
    <location>
        <begin position="302"/>
        <end position="322"/>
    </location>
</feature>
<keyword evidence="2" id="KW-0723">Serine/threonine-protein kinase</keyword>
<keyword evidence="8" id="KW-0472">Membrane</keyword>
<name>A0A7D4AUY2_ACTVE</name>
<dbReference type="Pfam" id="PF00069">
    <property type="entry name" value="Pkinase"/>
    <property type="match status" value="1"/>
</dbReference>
<dbReference type="InterPro" id="IPR008271">
    <property type="entry name" value="Ser/Thr_kinase_AS"/>
</dbReference>
<dbReference type="SUPFAM" id="SSF56112">
    <property type="entry name" value="Protein kinase-like (PK-like)"/>
    <property type="match status" value="1"/>
</dbReference>
<dbReference type="EMBL" id="CP053892">
    <property type="protein sequence ID" value="QKG25589.1"/>
    <property type="molecule type" value="Genomic_DNA"/>
</dbReference>
<evidence type="ECO:0000256" key="3">
    <source>
        <dbReference type="ARBA" id="ARBA00022679"/>
    </source>
</evidence>
<dbReference type="InterPro" id="IPR011009">
    <property type="entry name" value="Kinase-like_dom_sf"/>
</dbReference>
<dbReference type="EC" id="2.7.11.1" evidence="1"/>